<dbReference type="Pfam" id="PF00636">
    <property type="entry name" value="Ribonuclease_3"/>
    <property type="match status" value="1"/>
</dbReference>
<evidence type="ECO:0000256" key="4">
    <source>
        <dbReference type="HAMAP-Rule" id="MF_01468"/>
    </source>
</evidence>
<dbReference type="SUPFAM" id="SSF69065">
    <property type="entry name" value="RNase III domain-like"/>
    <property type="match status" value="1"/>
</dbReference>
<comment type="cofactor">
    <cofactor evidence="4">
        <name>Mg(2+)</name>
        <dbReference type="ChEBI" id="CHEBI:18420"/>
    </cofactor>
</comment>
<keyword evidence="4" id="KW-0699">rRNA-binding</keyword>
<dbReference type="GO" id="GO:0005737">
    <property type="term" value="C:cytoplasm"/>
    <property type="evidence" value="ECO:0007669"/>
    <property type="project" value="UniProtKB-SubCell"/>
</dbReference>
<dbReference type="AlphaFoldDB" id="A0AAP5LS27"/>
<evidence type="ECO:0000313" key="8">
    <source>
        <dbReference type="Proteomes" id="UP001254832"/>
    </source>
</evidence>
<keyword evidence="2 4" id="KW-0255">Endonuclease</keyword>
<reference evidence="7" key="1">
    <citation type="submission" date="2023-07" db="EMBL/GenBank/DDBJ databases">
        <title>Sorghum-associated microbial communities from plants grown in Nebraska, USA.</title>
        <authorList>
            <person name="Schachtman D."/>
        </authorList>
    </citation>
    <scope>NUCLEOTIDE SEQUENCE</scope>
    <source>
        <strain evidence="7">BE80</strain>
    </source>
</reference>
<name>A0AAP5LS27_PAEAM</name>
<feature type="region of interest" description="Disordered" evidence="5">
    <location>
        <begin position="1"/>
        <end position="32"/>
    </location>
</feature>
<dbReference type="Proteomes" id="UP001254832">
    <property type="component" value="Unassembled WGS sequence"/>
</dbReference>
<dbReference type="GO" id="GO:0019843">
    <property type="term" value="F:rRNA binding"/>
    <property type="evidence" value="ECO:0007669"/>
    <property type="project" value="UniProtKB-UniRule"/>
</dbReference>
<dbReference type="InterPro" id="IPR036389">
    <property type="entry name" value="RNase_III_sf"/>
</dbReference>
<comment type="similarity">
    <text evidence="4">Belongs to the MrnC RNase family.</text>
</comment>
<evidence type="ECO:0000313" key="7">
    <source>
        <dbReference type="EMBL" id="MDR6727250.1"/>
    </source>
</evidence>
<protein>
    <recommendedName>
        <fullName evidence="4">Mini-ribonuclease 3</fullName>
        <shortName evidence="4">Mini-3</shortName>
        <shortName evidence="4">Mini-RNase 3</shortName>
        <ecNumber evidence="4">3.1.26.-</ecNumber>
    </recommendedName>
    <alternativeName>
        <fullName evidence="4">Mini-RNase III</fullName>
        <shortName evidence="4">Mini-III</shortName>
    </alternativeName>
</protein>
<comment type="function">
    <text evidence="4">Involved in correct processing of both the 5' and 3' ends of 23S rRNA precursor. Processes 30S rRNA precursor transcript even in absence of ribonuclease 3 (Rnc); Rnc processes 30S rRNA into smaller rRNA precursors.</text>
</comment>
<dbReference type="InterPro" id="IPR008226">
    <property type="entry name" value="Mini3_fam"/>
</dbReference>
<feature type="compositionally biased region" description="Basic and acidic residues" evidence="5">
    <location>
        <begin position="1"/>
        <end position="11"/>
    </location>
</feature>
<keyword evidence="4" id="KW-0698">rRNA processing</keyword>
<feature type="domain" description="RNase III" evidence="6">
    <location>
        <begin position="29"/>
        <end position="174"/>
    </location>
</feature>
<feature type="active site" evidence="4">
    <location>
        <position position="65"/>
    </location>
</feature>
<keyword evidence="4" id="KW-0694">RNA-binding</keyword>
<gene>
    <name evidence="4" type="primary">mrnC</name>
    <name evidence="7" type="ORF">J2W91_005776</name>
</gene>
<dbReference type="GO" id="GO:0006364">
    <property type="term" value="P:rRNA processing"/>
    <property type="evidence" value="ECO:0007669"/>
    <property type="project" value="UniProtKB-UniRule"/>
</dbReference>
<comment type="subunit">
    <text evidence="4">Homodimer.</text>
</comment>
<keyword evidence="4" id="KW-0963">Cytoplasm</keyword>
<dbReference type="EMBL" id="JAVDTR010000025">
    <property type="protein sequence ID" value="MDR6727250.1"/>
    <property type="molecule type" value="Genomic_DNA"/>
</dbReference>
<dbReference type="InterPro" id="IPR000999">
    <property type="entry name" value="RNase_III_dom"/>
</dbReference>
<keyword evidence="3 4" id="KW-0378">Hydrolase</keyword>
<dbReference type="GO" id="GO:0004525">
    <property type="term" value="F:ribonuclease III activity"/>
    <property type="evidence" value="ECO:0007669"/>
    <property type="project" value="InterPro"/>
</dbReference>
<comment type="caution">
    <text evidence="7">The sequence shown here is derived from an EMBL/GenBank/DDBJ whole genome shotgun (WGS) entry which is preliminary data.</text>
</comment>
<evidence type="ECO:0000256" key="2">
    <source>
        <dbReference type="ARBA" id="ARBA00022759"/>
    </source>
</evidence>
<accession>A0AAP5LS27</accession>
<dbReference type="CDD" id="cd00593">
    <property type="entry name" value="RIBOc"/>
    <property type="match status" value="1"/>
</dbReference>
<keyword evidence="1 4" id="KW-0540">Nuclease</keyword>
<evidence type="ECO:0000259" key="6">
    <source>
        <dbReference type="SMART" id="SM00535"/>
    </source>
</evidence>
<evidence type="ECO:0000256" key="1">
    <source>
        <dbReference type="ARBA" id="ARBA00022722"/>
    </source>
</evidence>
<proteinExistence type="inferred from homology"/>
<dbReference type="EC" id="3.1.26.-" evidence="4"/>
<dbReference type="Gene3D" id="1.10.1520.10">
    <property type="entry name" value="Ribonuclease III domain"/>
    <property type="match status" value="1"/>
</dbReference>
<evidence type="ECO:0000256" key="3">
    <source>
        <dbReference type="ARBA" id="ARBA00022801"/>
    </source>
</evidence>
<comment type="subcellular location">
    <subcellularLocation>
        <location evidence="4">Cytoplasm</location>
    </subcellularLocation>
</comment>
<dbReference type="SMART" id="SM00535">
    <property type="entry name" value="RIBOc"/>
    <property type="match status" value="1"/>
</dbReference>
<dbReference type="PANTHER" id="PTHR34276">
    <property type="entry name" value="MINI-RIBONUCLEASE 3"/>
    <property type="match status" value="1"/>
</dbReference>
<dbReference type="HAMAP" id="MF_01468">
    <property type="entry name" value="RNase_Mini_III"/>
    <property type="match status" value="1"/>
</dbReference>
<organism evidence="7 8">
    <name type="scientific">Paenibacillus amylolyticus</name>
    <dbReference type="NCBI Taxonomy" id="1451"/>
    <lineage>
        <taxon>Bacteria</taxon>
        <taxon>Bacillati</taxon>
        <taxon>Bacillota</taxon>
        <taxon>Bacilli</taxon>
        <taxon>Bacillales</taxon>
        <taxon>Paenibacillaceae</taxon>
        <taxon>Paenibacillus</taxon>
    </lineage>
</organism>
<evidence type="ECO:0000256" key="5">
    <source>
        <dbReference type="SAM" id="MobiDB-lite"/>
    </source>
</evidence>
<keyword evidence="4" id="KW-0460">Magnesium</keyword>
<sequence>MSEEQPKKMSEFAELTEAASTVDNETQRMESEETTTHIAEGGWFPYPPSRPARLIPPIALAYIGDAVYEVAVRQYLLSKPNMRPNHLHRSATGLVSAKAQSRILTGIEPELTEEERDMVRQGRNAKSGSVPKNADVLEYRHATALECLIGYLYSSGQHDRMIALIGRGIEHAEQQAQSSTK</sequence>
<keyword evidence="4" id="KW-0690">Ribosome biogenesis</keyword>
<dbReference type="PANTHER" id="PTHR34276:SF1">
    <property type="entry name" value="MINI-RIBONUCLEASE 3"/>
    <property type="match status" value="1"/>
</dbReference>